<dbReference type="PROSITE" id="PS51257">
    <property type="entry name" value="PROKAR_LIPOPROTEIN"/>
    <property type="match status" value="1"/>
</dbReference>
<gene>
    <name evidence="1" type="ORF">K814_0109420</name>
</gene>
<protein>
    <recommendedName>
        <fullName evidence="3">Lipoprotein</fullName>
    </recommendedName>
</protein>
<comment type="caution">
    <text evidence="1">The sequence shown here is derived from an EMBL/GenBank/DDBJ whole genome shotgun (WGS) entry which is preliminary data.</text>
</comment>
<proteinExistence type="predicted"/>
<dbReference type="OrthoDB" id="7017115at2"/>
<dbReference type="RefSeq" id="WP_038844961.1">
    <property type="nucleotide sequence ID" value="NZ_ASGY01000070.1"/>
</dbReference>
<name>A0A0A1Z546_PSEFL</name>
<evidence type="ECO:0008006" key="3">
    <source>
        <dbReference type="Google" id="ProtNLM"/>
    </source>
</evidence>
<sequence length="254" mass="28073">MNKRRLGVWGVVGMLGLTGCAGKPVDRFTLEVDLPAEFRFIGGANYGPATGETCMLPRRRGKRPERKIFIASYKPVAERVSFELPLSEVIEGCPTVLRSVDFDLYAKWGKRDTDVGGDLTGFPILDDSDVNEFGMPATGIQELHRRCQWSFRTVGPQHAIIKTLKCSYASKVSSLSGLVQRDRLPGKTLRMVVTVVGEEEPAVGDNWVAVPGGWKRCKGKSFEDIYAFCNGNTSDFKPVKMPDGRVCDVYPSCE</sequence>
<accession>A0A0A1Z546</accession>
<dbReference type="AlphaFoldDB" id="A0A0A1Z546"/>
<evidence type="ECO:0000313" key="2">
    <source>
        <dbReference type="Proteomes" id="UP000030060"/>
    </source>
</evidence>
<reference evidence="1 2" key="1">
    <citation type="journal article" date="2013" name="Genome Announc.">
        <title>Draft Genome Sequence of Pseudomonas fluorescens LMG 5329, a White Line-Inducing Principle-Producing Bioindicator for the Mushroom Pathogen Pseudomonas tolaasii.</title>
        <authorList>
            <person name="Ghequire M.G."/>
            <person name="Rokni-Zadeh H."/>
            <person name="Zarrineh P."/>
            <person name="De Mot R."/>
        </authorList>
    </citation>
    <scope>NUCLEOTIDE SEQUENCE [LARGE SCALE GENOMIC DNA]</scope>
    <source>
        <strain evidence="1 2">LMG 5329</strain>
    </source>
</reference>
<evidence type="ECO:0000313" key="1">
    <source>
        <dbReference type="EMBL" id="KGE68161.1"/>
    </source>
</evidence>
<dbReference type="Proteomes" id="UP000030060">
    <property type="component" value="Unassembled WGS sequence"/>
</dbReference>
<organism evidence="1 2">
    <name type="scientific">Pseudomonas fluorescens LMG 5329</name>
    <dbReference type="NCBI Taxonomy" id="1324332"/>
    <lineage>
        <taxon>Bacteria</taxon>
        <taxon>Pseudomonadati</taxon>
        <taxon>Pseudomonadota</taxon>
        <taxon>Gammaproteobacteria</taxon>
        <taxon>Pseudomonadales</taxon>
        <taxon>Pseudomonadaceae</taxon>
        <taxon>Pseudomonas</taxon>
    </lineage>
</organism>
<dbReference type="EMBL" id="ASGY01000070">
    <property type="protein sequence ID" value="KGE68161.1"/>
    <property type="molecule type" value="Genomic_DNA"/>
</dbReference>